<evidence type="ECO:0000256" key="2">
    <source>
        <dbReference type="SAM" id="MobiDB-lite"/>
    </source>
</evidence>
<dbReference type="EMBL" id="PDJD01000001">
    <property type="protein sequence ID" value="PFG19375.1"/>
    <property type="molecule type" value="Genomic_DNA"/>
</dbReference>
<accession>A0A2A9CZF3</accession>
<dbReference type="Gene3D" id="3.40.50.150">
    <property type="entry name" value="Vaccinia Virus protein VP39"/>
    <property type="match status" value="1"/>
</dbReference>
<dbReference type="OrthoDB" id="8221452at2"/>
<dbReference type="NCBIfam" id="NF037959">
    <property type="entry name" value="MFS_SpdSyn"/>
    <property type="match status" value="1"/>
</dbReference>
<reference evidence="3 4" key="1">
    <citation type="submission" date="2017-10" db="EMBL/GenBank/DDBJ databases">
        <title>Sequencing the genomes of 1000 actinobacteria strains.</title>
        <authorList>
            <person name="Klenk H.-P."/>
        </authorList>
    </citation>
    <scope>NUCLEOTIDE SEQUENCE [LARGE SCALE GENOMIC DNA]</scope>
    <source>
        <strain evidence="3 4">DSM 21801</strain>
    </source>
</reference>
<organism evidence="3 4">
    <name type="scientific">Serinibacter salmoneus</name>
    <dbReference type="NCBI Taxonomy" id="556530"/>
    <lineage>
        <taxon>Bacteria</taxon>
        <taxon>Bacillati</taxon>
        <taxon>Actinomycetota</taxon>
        <taxon>Actinomycetes</taxon>
        <taxon>Micrococcales</taxon>
        <taxon>Beutenbergiaceae</taxon>
        <taxon>Serinibacter</taxon>
    </lineage>
</organism>
<proteinExistence type="predicted"/>
<keyword evidence="1" id="KW-0620">Polyamine biosynthesis</keyword>
<dbReference type="InterPro" id="IPR029063">
    <property type="entry name" value="SAM-dependent_MTases_sf"/>
</dbReference>
<dbReference type="SUPFAM" id="SSF53335">
    <property type="entry name" value="S-adenosyl-L-methionine-dependent methyltransferases"/>
    <property type="match status" value="1"/>
</dbReference>
<dbReference type="GO" id="GO:0006596">
    <property type="term" value="P:polyamine biosynthetic process"/>
    <property type="evidence" value="ECO:0007669"/>
    <property type="project" value="UniProtKB-KW"/>
</dbReference>
<name>A0A2A9CZF3_9MICO</name>
<feature type="region of interest" description="Disordered" evidence="2">
    <location>
        <begin position="269"/>
        <end position="294"/>
    </location>
</feature>
<keyword evidence="4" id="KW-1185">Reference proteome</keyword>
<dbReference type="RefSeq" id="WP_098468507.1">
    <property type="nucleotide sequence ID" value="NZ_PDJD01000001.1"/>
</dbReference>
<dbReference type="PANTHER" id="PTHR43317">
    <property type="entry name" value="THERMOSPERMINE SYNTHASE ACAULIS5"/>
    <property type="match status" value="1"/>
</dbReference>
<sequence>MRRRSLPGSLPLDPVEIDTGTLELLPDPDRPSAFMVYVNGVESSFVDLEDPGHLEFEYMQQMRLAIRERLREKPASRILHLGGAACAFARALATEEPRSRQVVVELDGELARLAREWFDVPRSPLVRIRVDEARAAVSAMREDAVDIIIRDAFAGARVPRSLTTSGFLGEVRRVLQPGGLYLGNLVDSPPLPVARREVATALATFRHVMLAVEPPILKGRRFGNLVVLASDAPIDSQRLQRDLLALPAPVRLLEGRACREFAGTALPLQDEPDPLALPEEFVAESPSDHRTGTR</sequence>
<evidence type="ECO:0008006" key="5">
    <source>
        <dbReference type="Google" id="ProtNLM"/>
    </source>
</evidence>
<dbReference type="Proteomes" id="UP000224915">
    <property type="component" value="Unassembled WGS sequence"/>
</dbReference>
<dbReference type="PANTHER" id="PTHR43317:SF1">
    <property type="entry name" value="THERMOSPERMINE SYNTHASE ACAULIS5"/>
    <property type="match status" value="1"/>
</dbReference>
<gene>
    <name evidence="3" type="ORF">ATL40_0935</name>
</gene>
<evidence type="ECO:0000313" key="4">
    <source>
        <dbReference type="Proteomes" id="UP000224915"/>
    </source>
</evidence>
<evidence type="ECO:0000313" key="3">
    <source>
        <dbReference type="EMBL" id="PFG19375.1"/>
    </source>
</evidence>
<evidence type="ECO:0000256" key="1">
    <source>
        <dbReference type="ARBA" id="ARBA00023115"/>
    </source>
</evidence>
<protein>
    <recommendedName>
        <fullName evidence="5">Spermidine synthase</fullName>
    </recommendedName>
</protein>
<comment type="caution">
    <text evidence="3">The sequence shown here is derived from an EMBL/GenBank/DDBJ whole genome shotgun (WGS) entry which is preliminary data.</text>
</comment>
<dbReference type="AlphaFoldDB" id="A0A2A9CZF3"/>